<feature type="domain" description="Amine oxidase" evidence="1">
    <location>
        <begin position="24"/>
        <end position="444"/>
    </location>
</feature>
<dbReference type="EMBL" id="WIXP02000015">
    <property type="protein sequence ID" value="KAF6199265.1"/>
    <property type="molecule type" value="Genomic_DNA"/>
</dbReference>
<proteinExistence type="predicted"/>
<evidence type="ECO:0000313" key="2">
    <source>
        <dbReference type="EMBL" id="KAF6199265.1"/>
    </source>
</evidence>
<dbReference type="SUPFAM" id="SSF51905">
    <property type="entry name" value="FAD/NAD(P)-binding domain"/>
    <property type="match status" value="2"/>
</dbReference>
<reference evidence="2" key="1">
    <citation type="journal article" date="2021" name="Mol. Ecol. Resour.">
        <title>Apolygus lucorum genome provides insights into omnivorousness and mesophyll feeding.</title>
        <authorList>
            <person name="Liu Y."/>
            <person name="Liu H."/>
            <person name="Wang H."/>
            <person name="Huang T."/>
            <person name="Liu B."/>
            <person name="Yang B."/>
            <person name="Yin L."/>
            <person name="Li B."/>
            <person name="Zhang Y."/>
            <person name="Zhang S."/>
            <person name="Jiang F."/>
            <person name="Zhang X."/>
            <person name="Ren Y."/>
            <person name="Wang B."/>
            <person name="Wang S."/>
            <person name="Lu Y."/>
            <person name="Wu K."/>
            <person name="Fan W."/>
            <person name="Wang G."/>
        </authorList>
    </citation>
    <scope>NUCLEOTIDE SEQUENCE</scope>
    <source>
        <strain evidence="2">12Hb</strain>
    </source>
</reference>
<dbReference type="GO" id="GO:0046592">
    <property type="term" value="F:polyamine oxidase activity"/>
    <property type="evidence" value="ECO:0007669"/>
    <property type="project" value="TreeGrafter"/>
</dbReference>
<dbReference type="PANTHER" id="PTHR10742:SF416">
    <property type="entry name" value="SPERMINE OXIDASE"/>
    <property type="match status" value="1"/>
</dbReference>
<keyword evidence="3" id="KW-1185">Reference proteome</keyword>
<dbReference type="SUPFAM" id="SSF54373">
    <property type="entry name" value="FAD-linked reductases, C-terminal domain"/>
    <property type="match status" value="2"/>
</dbReference>
<comment type="caution">
    <text evidence="2">The sequence shown here is derived from an EMBL/GenBank/DDBJ whole genome shotgun (WGS) entry which is preliminary data.</text>
</comment>
<dbReference type="InterPro" id="IPR002937">
    <property type="entry name" value="Amino_oxidase"/>
</dbReference>
<dbReference type="InterPro" id="IPR050281">
    <property type="entry name" value="Flavin_monoamine_oxidase"/>
</dbReference>
<gene>
    <name evidence="2" type="ORF">GE061_007291</name>
</gene>
<name>A0A8S9WVA7_APOLU</name>
<dbReference type="PANTHER" id="PTHR10742">
    <property type="entry name" value="FLAVIN MONOAMINE OXIDASE"/>
    <property type="match status" value="1"/>
</dbReference>
<accession>A0A8S9WVA7</accession>
<protein>
    <recommendedName>
        <fullName evidence="1">Amine oxidase domain-containing protein</fullName>
    </recommendedName>
</protein>
<sequence length="930" mass="103521">MLTEVPEIRELRRVLCTLTRDGEEGYEVTILEAATRMGGRILTERLGSSDVDLGAHWVGGEPVYSLGEEAELLEDTLFFPDLHFVLNDGQIVFGDESFQLWSKIEEFTSDVDAMRAFKGNLGDYFTERFQKGCDKVGLEGENLKGFISWVHRLKCFIHGCSDLHEASPATITQRAPQTSCSIWKTGGFHSLIHLLSKKIADDTDTLQDIVKLDCEVLKVTYDGDKVAVSTTRCGTLEFDHVVVTVPLAVLKEKHESLFHPRLPEINLSALKNLDMGAVDKIYLKYESQWWPENFSGFCFANSPSQDSLEWEKSILGVFKADGAPLVLWCWICGSAAIEMEKCSEDEVRKGVTLALQFYLKNYVVPSPEAILRSSWFSNRHIHGSYTFFKESCTDLNAPQNLSTPVVNKSNKPVLFFAGEATDPGNFSSAHGAVESGYRAADRIISINTKLEPSHAKIVIVGAGLAGLAAARVLLSHGINDLKILEAQYSAGGRLVTKKFDDGIIELGAQWAHASGSRMFDFAADCGLISSLESSEGSGIYFYPGGKRVSQLLVEEIRNVVQDILNRCIDFHHAENDTKVPSNVAEFMYSEFEKYLNCCNDKEVVQEIKKDLFDWNVRFEVIDNSCNTLSDLSARLWGQYGDDDFEQDHINITGGFSSLVDALTEHLPQRVLVTSCPVTSVRWKSQAGGEEGHPCEVVCEDGRTYSADHVIVTSSVGYLKNNLNMFEPPLPNNYQTAIKNLGFGTINKIFLFYDEVWWEELRGIQLVWGDKSLHAFITEEMGWVKSITGFDSVTTMENALLGWVGGDGAIECEMLTEEDIALHCTLVLRHFTGLPSVPEPSLVVRSKWCSNKYVYGAYSHLSPGSESCNPHPQDTLLEPVSYTRNDGKSHCAVYFAGEALHKKYYSTAHGAFDCGEDQARKLLKHLKIPSS</sequence>
<dbReference type="AlphaFoldDB" id="A0A8S9WVA7"/>
<dbReference type="Pfam" id="PF01593">
    <property type="entry name" value="Amino_oxidase"/>
    <property type="match status" value="2"/>
</dbReference>
<dbReference type="OrthoDB" id="5046242at2759"/>
<evidence type="ECO:0000259" key="1">
    <source>
        <dbReference type="Pfam" id="PF01593"/>
    </source>
</evidence>
<dbReference type="Gene3D" id="3.50.50.60">
    <property type="entry name" value="FAD/NAD(P)-binding domain"/>
    <property type="match status" value="2"/>
</dbReference>
<dbReference type="Gene3D" id="3.90.660.10">
    <property type="match status" value="2"/>
</dbReference>
<dbReference type="Proteomes" id="UP000466442">
    <property type="component" value="Unassembled WGS sequence"/>
</dbReference>
<feature type="domain" description="Amine oxidase" evidence="1">
    <location>
        <begin position="464"/>
        <end position="921"/>
    </location>
</feature>
<organism evidence="2 3">
    <name type="scientific">Apolygus lucorum</name>
    <name type="common">Small green plant bug</name>
    <name type="synonym">Lygocoris lucorum</name>
    <dbReference type="NCBI Taxonomy" id="248454"/>
    <lineage>
        <taxon>Eukaryota</taxon>
        <taxon>Metazoa</taxon>
        <taxon>Ecdysozoa</taxon>
        <taxon>Arthropoda</taxon>
        <taxon>Hexapoda</taxon>
        <taxon>Insecta</taxon>
        <taxon>Pterygota</taxon>
        <taxon>Neoptera</taxon>
        <taxon>Paraneoptera</taxon>
        <taxon>Hemiptera</taxon>
        <taxon>Heteroptera</taxon>
        <taxon>Panheteroptera</taxon>
        <taxon>Cimicomorpha</taxon>
        <taxon>Miridae</taxon>
        <taxon>Mirini</taxon>
        <taxon>Apolygus</taxon>
    </lineage>
</organism>
<evidence type="ECO:0000313" key="3">
    <source>
        <dbReference type="Proteomes" id="UP000466442"/>
    </source>
</evidence>
<dbReference type="InterPro" id="IPR036188">
    <property type="entry name" value="FAD/NAD-bd_sf"/>
</dbReference>